<proteinExistence type="predicted"/>
<gene>
    <name evidence="1" type="ORF">CGOC_LOCUS3610</name>
</gene>
<evidence type="ECO:0000313" key="2">
    <source>
        <dbReference type="Proteomes" id="UP000271889"/>
    </source>
</evidence>
<reference evidence="1 2" key="1">
    <citation type="submission" date="2018-11" db="EMBL/GenBank/DDBJ databases">
        <authorList>
            <consortium name="Pathogen Informatics"/>
        </authorList>
    </citation>
    <scope>NUCLEOTIDE SEQUENCE [LARGE SCALE GENOMIC DNA]</scope>
</reference>
<evidence type="ECO:0000313" key="1">
    <source>
        <dbReference type="EMBL" id="VDK56334.1"/>
    </source>
</evidence>
<sequence length="36" mass="4530">MSAHQLWKVLTSWWKWMYRALLSLWWSIPLIPRLCK</sequence>
<dbReference type="AlphaFoldDB" id="A0A3P6SMP0"/>
<dbReference type="Proteomes" id="UP000271889">
    <property type="component" value="Unassembled WGS sequence"/>
</dbReference>
<dbReference type="EMBL" id="UYRV01009211">
    <property type="protein sequence ID" value="VDK56334.1"/>
    <property type="molecule type" value="Genomic_DNA"/>
</dbReference>
<organism evidence="1 2">
    <name type="scientific">Cylicostephanus goldi</name>
    <name type="common">Nematode worm</name>
    <dbReference type="NCBI Taxonomy" id="71465"/>
    <lineage>
        <taxon>Eukaryota</taxon>
        <taxon>Metazoa</taxon>
        <taxon>Ecdysozoa</taxon>
        <taxon>Nematoda</taxon>
        <taxon>Chromadorea</taxon>
        <taxon>Rhabditida</taxon>
        <taxon>Rhabditina</taxon>
        <taxon>Rhabditomorpha</taxon>
        <taxon>Strongyloidea</taxon>
        <taxon>Strongylidae</taxon>
        <taxon>Cylicostephanus</taxon>
    </lineage>
</organism>
<accession>A0A3P6SMP0</accession>
<name>A0A3P6SMP0_CYLGO</name>
<protein>
    <submittedName>
        <fullName evidence="1">Uncharacterized protein</fullName>
    </submittedName>
</protein>
<keyword evidence="2" id="KW-1185">Reference proteome</keyword>